<feature type="region of interest" description="Disordered" evidence="1">
    <location>
        <begin position="29"/>
        <end position="62"/>
    </location>
</feature>
<organism evidence="2 3">
    <name type="scientific">Mesorhabditis spiculigera</name>
    <dbReference type="NCBI Taxonomy" id="96644"/>
    <lineage>
        <taxon>Eukaryota</taxon>
        <taxon>Metazoa</taxon>
        <taxon>Ecdysozoa</taxon>
        <taxon>Nematoda</taxon>
        <taxon>Chromadorea</taxon>
        <taxon>Rhabditida</taxon>
        <taxon>Rhabditina</taxon>
        <taxon>Rhabditomorpha</taxon>
        <taxon>Rhabditoidea</taxon>
        <taxon>Rhabditidae</taxon>
        <taxon>Mesorhabditinae</taxon>
        <taxon>Mesorhabditis</taxon>
    </lineage>
</organism>
<feature type="region of interest" description="Disordered" evidence="1">
    <location>
        <begin position="83"/>
        <end position="172"/>
    </location>
</feature>
<name>A0AA36DF83_9BILA</name>
<proteinExistence type="predicted"/>
<evidence type="ECO:0000313" key="2">
    <source>
        <dbReference type="EMBL" id="CAJ0586590.1"/>
    </source>
</evidence>
<evidence type="ECO:0000256" key="1">
    <source>
        <dbReference type="SAM" id="MobiDB-lite"/>
    </source>
</evidence>
<reference evidence="2" key="1">
    <citation type="submission" date="2023-06" db="EMBL/GenBank/DDBJ databases">
        <authorList>
            <person name="Delattre M."/>
        </authorList>
    </citation>
    <scope>NUCLEOTIDE SEQUENCE</scope>
    <source>
        <strain evidence="2">AF72</strain>
    </source>
</reference>
<protein>
    <submittedName>
        <fullName evidence="2">Uncharacterized protein</fullName>
    </submittedName>
</protein>
<dbReference type="EMBL" id="CATQJA010002709">
    <property type="protein sequence ID" value="CAJ0586590.1"/>
    <property type="molecule type" value="Genomic_DNA"/>
</dbReference>
<keyword evidence="3" id="KW-1185">Reference proteome</keyword>
<feature type="compositionally biased region" description="Low complexity" evidence="1">
    <location>
        <begin position="136"/>
        <end position="147"/>
    </location>
</feature>
<comment type="caution">
    <text evidence="2">The sequence shown here is derived from an EMBL/GenBank/DDBJ whole genome shotgun (WGS) entry which is preliminary data.</text>
</comment>
<evidence type="ECO:0000313" key="3">
    <source>
        <dbReference type="Proteomes" id="UP001177023"/>
    </source>
</evidence>
<dbReference type="Proteomes" id="UP001177023">
    <property type="component" value="Unassembled WGS sequence"/>
</dbReference>
<feature type="non-terminal residue" evidence="2">
    <location>
        <position position="1"/>
    </location>
</feature>
<accession>A0AA36DF83</accession>
<gene>
    <name evidence="2" type="ORF">MSPICULIGERA_LOCUS24589</name>
</gene>
<sequence>MSLVDEDMQLLQQLLSLSDKIDEIKSGMRRCRSERKLSAAASSSDEEDRPLDPLPSEGSAVTNLYVDSEAPQYFSRKNSVLRIPIPPRSSNRFNRRPPRRTSEALKISVGKLREETDELVQSENSDEPISPALTYSHSSASSCTSGSIIAKKTRSSHSSIDSGLPPTPTESD</sequence>
<feature type="compositionally biased region" description="Acidic residues" evidence="1">
    <location>
        <begin position="115"/>
        <end position="126"/>
    </location>
</feature>
<dbReference type="AlphaFoldDB" id="A0AA36DF83"/>